<comment type="pathway">
    <text evidence="1">Mycotoxin biosynthesis.</text>
</comment>
<evidence type="ECO:0000313" key="5">
    <source>
        <dbReference type="Proteomes" id="UP000054321"/>
    </source>
</evidence>
<evidence type="ECO:0000256" key="1">
    <source>
        <dbReference type="ARBA" id="ARBA00004685"/>
    </source>
</evidence>
<dbReference type="OrthoDB" id="3687641at2759"/>
<sequence>MSLDHSYDYLWSEEMDARKALIYLSPQQEATERPEVGSISMFHQLHCLTSLREALQRAGGGEDIGVDWKDNVHWPHCMQYLRESILCFADPTIERGPIINGTRFRGIDGAHDVRTCRDNSALFQLREQSGLE</sequence>
<dbReference type="STRING" id="913774.A0A0C3CH74"/>
<reference evidence="4 5" key="1">
    <citation type="submission" date="2014-04" db="EMBL/GenBank/DDBJ databases">
        <authorList>
            <consortium name="DOE Joint Genome Institute"/>
            <person name="Kuo A."/>
            <person name="Martino E."/>
            <person name="Perotto S."/>
            <person name="Kohler A."/>
            <person name="Nagy L.G."/>
            <person name="Floudas D."/>
            <person name="Copeland A."/>
            <person name="Barry K.W."/>
            <person name="Cichocki N."/>
            <person name="Veneault-Fourrey C."/>
            <person name="LaButti K."/>
            <person name="Lindquist E.A."/>
            <person name="Lipzen A."/>
            <person name="Lundell T."/>
            <person name="Morin E."/>
            <person name="Murat C."/>
            <person name="Sun H."/>
            <person name="Tunlid A."/>
            <person name="Henrissat B."/>
            <person name="Grigoriev I.V."/>
            <person name="Hibbett D.S."/>
            <person name="Martin F."/>
            <person name="Nordberg H.P."/>
            <person name="Cantor M.N."/>
            <person name="Hua S.X."/>
        </authorList>
    </citation>
    <scope>NUCLEOTIDE SEQUENCE [LARGE SCALE GENOMIC DNA]</scope>
    <source>
        <strain evidence="4 5">Zn</strain>
    </source>
</reference>
<protein>
    <submittedName>
        <fullName evidence="4">Uncharacterized protein</fullName>
    </submittedName>
</protein>
<dbReference type="EMBL" id="KN832880">
    <property type="protein sequence ID" value="KIM98333.1"/>
    <property type="molecule type" value="Genomic_DNA"/>
</dbReference>
<evidence type="ECO:0000313" key="4">
    <source>
        <dbReference type="EMBL" id="KIM98333.1"/>
    </source>
</evidence>
<dbReference type="PANTHER" id="PTHR33365">
    <property type="entry name" value="YALI0B05434P"/>
    <property type="match status" value="1"/>
</dbReference>
<dbReference type="InterPro" id="IPR021765">
    <property type="entry name" value="UstYa-like"/>
</dbReference>
<proteinExistence type="inferred from homology"/>
<evidence type="ECO:0000256" key="2">
    <source>
        <dbReference type="ARBA" id="ARBA00023002"/>
    </source>
</evidence>
<dbReference type="Proteomes" id="UP000054321">
    <property type="component" value="Unassembled WGS sequence"/>
</dbReference>
<comment type="similarity">
    <text evidence="3">Belongs to the ustYa family.</text>
</comment>
<dbReference type="InParanoid" id="A0A0C3CH74"/>
<gene>
    <name evidence="4" type="ORF">OIDMADRAFT_20062</name>
</gene>
<dbReference type="PANTHER" id="PTHR33365:SF11">
    <property type="entry name" value="TAT PATHWAY SIGNAL SEQUENCE"/>
    <property type="match status" value="1"/>
</dbReference>
<name>A0A0C3CH74_OIDMZ</name>
<dbReference type="AlphaFoldDB" id="A0A0C3CH74"/>
<keyword evidence="5" id="KW-1185">Reference proteome</keyword>
<keyword evidence="2" id="KW-0560">Oxidoreductase</keyword>
<reference evidence="5" key="2">
    <citation type="submission" date="2015-01" db="EMBL/GenBank/DDBJ databases">
        <title>Evolutionary Origins and Diversification of the Mycorrhizal Mutualists.</title>
        <authorList>
            <consortium name="DOE Joint Genome Institute"/>
            <consortium name="Mycorrhizal Genomics Consortium"/>
            <person name="Kohler A."/>
            <person name="Kuo A."/>
            <person name="Nagy L.G."/>
            <person name="Floudas D."/>
            <person name="Copeland A."/>
            <person name="Barry K.W."/>
            <person name="Cichocki N."/>
            <person name="Veneault-Fourrey C."/>
            <person name="LaButti K."/>
            <person name="Lindquist E.A."/>
            <person name="Lipzen A."/>
            <person name="Lundell T."/>
            <person name="Morin E."/>
            <person name="Murat C."/>
            <person name="Riley R."/>
            <person name="Ohm R."/>
            <person name="Sun H."/>
            <person name="Tunlid A."/>
            <person name="Henrissat B."/>
            <person name="Grigoriev I.V."/>
            <person name="Hibbett D.S."/>
            <person name="Martin F."/>
        </authorList>
    </citation>
    <scope>NUCLEOTIDE SEQUENCE [LARGE SCALE GENOMIC DNA]</scope>
    <source>
        <strain evidence="5">Zn</strain>
    </source>
</reference>
<dbReference type="GO" id="GO:0043386">
    <property type="term" value="P:mycotoxin biosynthetic process"/>
    <property type="evidence" value="ECO:0007669"/>
    <property type="project" value="InterPro"/>
</dbReference>
<dbReference type="HOGENOM" id="CLU_042941_4_4_1"/>
<organism evidence="4 5">
    <name type="scientific">Oidiodendron maius (strain Zn)</name>
    <dbReference type="NCBI Taxonomy" id="913774"/>
    <lineage>
        <taxon>Eukaryota</taxon>
        <taxon>Fungi</taxon>
        <taxon>Dikarya</taxon>
        <taxon>Ascomycota</taxon>
        <taxon>Pezizomycotina</taxon>
        <taxon>Leotiomycetes</taxon>
        <taxon>Leotiomycetes incertae sedis</taxon>
        <taxon>Myxotrichaceae</taxon>
        <taxon>Oidiodendron</taxon>
    </lineage>
</organism>
<evidence type="ECO:0000256" key="3">
    <source>
        <dbReference type="ARBA" id="ARBA00035112"/>
    </source>
</evidence>
<dbReference type="Pfam" id="PF11807">
    <property type="entry name" value="UstYa"/>
    <property type="match status" value="1"/>
</dbReference>
<accession>A0A0C3CH74</accession>
<dbReference type="GO" id="GO:0016491">
    <property type="term" value="F:oxidoreductase activity"/>
    <property type="evidence" value="ECO:0007669"/>
    <property type="project" value="UniProtKB-KW"/>
</dbReference>